<evidence type="ECO:0000313" key="3">
    <source>
        <dbReference type="EMBL" id="KKN63560.1"/>
    </source>
</evidence>
<dbReference type="PROSITE" id="PS51379">
    <property type="entry name" value="4FE4S_FER_2"/>
    <property type="match status" value="1"/>
</dbReference>
<dbReference type="InterPro" id="IPR017927">
    <property type="entry name" value="FAD-bd_FR_type"/>
</dbReference>
<dbReference type="NCBIfam" id="NF000796">
    <property type="entry name" value="PRK00054.1-1"/>
    <property type="match status" value="1"/>
</dbReference>
<dbReference type="SUPFAM" id="SSF52343">
    <property type="entry name" value="Ferredoxin reductase-like, C-terminal NADP-linked domain"/>
    <property type="match status" value="1"/>
</dbReference>
<dbReference type="Pfam" id="PF00175">
    <property type="entry name" value="NAD_binding_1"/>
    <property type="match status" value="1"/>
</dbReference>
<dbReference type="EMBL" id="LAZR01000586">
    <property type="protein sequence ID" value="KKN63560.1"/>
    <property type="molecule type" value="Genomic_DNA"/>
</dbReference>
<dbReference type="Gene3D" id="3.30.70.20">
    <property type="match status" value="1"/>
</dbReference>
<reference evidence="3" key="1">
    <citation type="journal article" date="2015" name="Nature">
        <title>Complex archaea that bridge the gap between prokaryotes and eukaryotes.</title>
        <authorList>
            <person name="Spang A."/>
            <person name="Saw J.H."/>
            <person name="Jorgensen S.L."/>
            <person name="Zaremba-Niedzwiedzka K."/>
            <person name="Martijn J."/>
            <person name="Lind A.E."/>
            <person name="van Eijk R."/>
            <person name="Schleper C."/>
            <person name="Guy L."/>
            <person name="Ettema T.J."/>
        </authorList>
    </citation>
    <scope>NUCLEOTIDE SEQUENCE</scope>
</reference>
<dbReference type="InterPro" id="IPR007516">
    <property type="entry name" value="Co_F420_Hydgase/DH_bsu_N"/>
</dbReference>
<evidence type="ECO:0008006" key="4">
    <source>
        <dbReference type="Google" id="ProtNLM"/>
    </source>
</evidence>
<dbReference type="Pfam" id="PF10418">
    <property type="entry name" value="DHODB_Fe-S_bind"/>
    <property type="match status" value="1"/>
</dbReference>
<name>A0A0F9S3Y6_9ZZZZ</name>
<accession>A0A0F9S3Y6</accession>
<comment type="caution">
    <text evidence="3">The sequence shown here is derived from an EMBL/GenBank/DDBJ whole genome shotgun (WGS) entry which is preliminary data.</text>
</comment>
<feature type="domain" description="FAD-binding FR-type" evidence="2">
    <location>
        <begin position="349"/>
        <end position="443"/>
    </location>
</feature>
<dbReference type="PANTHER" id="PTHR43513:SF3">
    <property type="entry name" value="DIHYDROOROTATE DEHYDROGENASE B (NAD(+)), ELECTRON TRANSFER SUBUNIT-RELATED"/>
    <property type="match status" value="1"/>
</dbReference>
<dbReference type="InterPro" id="IPR007525">
    <property type="entry name" value="FrhB_FdhB_C"/>
</dbReference>
<dbReference type="GO" id="GO:0016491">
    <property type="term" value="F:oxidoreductase activity"/>
    <property type="evidence" value="ECO:0007669"/>
    <property type="project" value="InterPro"/>
</dbReference>
<dbReference type="InterPro" id="IPR050353">
    <property type="entry name" value="PyrK_electron_transfer"/>
</dbReference>
<organism evidence="3">
    <name type="scientific">marine sediment metagenome</name>
    <dbReference type="NCBI Taxonomy" id="412755"/>
    <lineage>
        <taxon>unclassified sequences</taxon>
        <taxon>metagenomes</taxon>
        <taxon>ecological metagenomes</taxon>
    </lineage>
</organism>
<dbReference type="InterPro" id="IPR019480">
    <property type="entry name" value="Dihydroorotate_DH_Fe-S-bd"/>
</dbReference>
<dbReference type="Gene3D" id="2.10.240.10">
    <property type="entry name" value="Dihydroorotate dehydrogenase, electron transfer subunit"/>
    <property type="match status" value="1"/>
</dbReference>
<evidence type="ECO:0000259" key="1">
    <source>
        <dbReference type="PROSITE" id="PS51379"/>
    </source>
</evidence>
<protein>
    <recommendedName>
        <fullName evidence="4">FAD-binding FR-type domain-containing protein</fullName>
    </recommendedName>
</protein>
<dbReference type="AlphaFoldDB" id="A0A0F9S3Y6"/>
<dbReference type="SUPFAM" id="SSF63380">
    <property type="entry name" value="Riboflavin synthase domain-like"/>
    <property type="match status" value="1"/>
</dbReference>
<dbReference type="InterPro" id="IPR037117">
    <property type="entry name" value="Dihydroorotate_DH_ele_sf"/>
</dbReference>
<dbReference type="InterPro" id="IPR017896">
    <property type="entry name" value="4Fe4S_Fe-S-bd"/>
</dbReference>
<dbReference type="Gene3D" id="3.40.50.80">
    <property type="entry name" value="Nucleotide-binding domain of ferredoxin-NADP reductase (FNR) module"/>
    <property type="match status" value="1"/>
</dbReference>
<dbReference type="PANTHER" id="PTHR43513">
    <property type="entry name" value="DIHYDROOROTATE DEHYDROGENASE B (NAD(+)), ELECTRON TRANSFER SUBUNIT"/>
    <property type="match status" value="1"/>
</dbReference>
<dbReference type="InterPro" id="IPR017938">
    <property type="entry name" value="Riboflavin_synthase-like_b-brl"/>
</dbReference>
<dbReference type="PROSITE" id="PS51384">
    <property type="entry name" value="FAD_FR"/>
    <property type="match status" value="1"/>
</dbReference>
<dbReference type="InterPro" id="IPR039261">
    <property type="entry name" value="FNR_nucleotide-bd"/>
</dbReference>
<feature type="domain" description="4Fe-4S ferredoxin-type" evidence="1">
    <location>
        <begin position="14"/>
        <end position="43"/>
    </location>
</feature>
<sequence length="605" mass="67597">MHIEKIKKGWQELDSEIIKTGKCVYCGACGAFCANIKFDVLKEIPIEDGSCKDSNTCRDGFGICYNLCPKTGLDQIPLYLLDKWVFGKEQDKILGHYIDIVSVKITDQAKQYLPIEAGPITALLYIAMEEGLIDCSIITDKDEKFIPFPIIVRSQKEIFKGIGYKPSQSPTISVIGDAINKEFTDIAVVGTPCQIQALRKLQNHPIFDYEAHDLITLTIGTFCFGTFYNQLLTQCFTEYNINNDEIVKIETVKDKFKMKVHTKSSIQEIPLNFIYDKSIRNACFSCSDYSSSFADISVGNVGSENNWNTMILRTKRGKEIFDLALNKGFLETQKIPKANEELILDIARCKTDKVKIESIKDYSPDIKSFIFRSSRISKSYVPGMFVILWLPDYDFLPMSISKVEDDLIEITVQQIGEGTKRLFNLNKGDTVGIRGPFGNSWSYEESSNILIVGGGMGIAALTSLVEQLKLSNKNIFVSIGAKDKTSLIFSERLTELIPNTMCTTDDGSFGRKCYVTDTIDDIIAENSIDLIITCGPEVMMAKVQDIAVSNNIKLQVSLERKMKCGVGLCGSCCVGEDNDTTVCKIGPIFTTEQLKKIPQFGNYVK</sequence>
<dbReference type="Pfam" id="PF04422">
    <property type="entry name" value="FrhB_FdhB_N"/>
    <property type="match status" value="1"/>
</dbReference>
<evidence type="ECO:0000259" key="2">
    <source>
        <dbReference type="PROSITE" id="PS51384"/>
    </source>
</evidence>
<dbReference type="InterPro" id="IPR001433">
    <property type="entry name" value="OxRdtase_FAD/NAD-bd"/>
</dbReference>
<gene>
    <name evidence="3" type="ORF">LCGC14_0500840</name>
</gene>
<proteinExistence type="predicted"/>
<dbReference type="Gene3D" id="2.40.30.10">
    <property type="entry name" value="Translation factors"/>
    <property type="match status" value="1"/>
</dbReference>
<dbReference type="Pfam" id="PF04432">
    <property type="entry name" value="FrhB_FdhB_C"/>
    <property type="match status" value="1"/>
</dbReference>